<keyword evidence="3 6" id="KW-1133">Transmembrane helix</keyword>
<evidence type="ECO:0000259" key="7">
    <source>
        <dbReference type="PROSITE" id="PS50850"/>
    </source>
</evidence>
<feature type="transmembrane region" description="Helical" evidence="6">
    <location>
        <begin position="513"/>
        <end position="531"/>
    </location>
</feature>
<dbReference type="PANTHER" id="PTHR11662">
    <property type="entry name" value="SOLUTE CARRIER FAMILY 17"/>
    <property type="match status" value="1"/>
</dbReference>
<dbReference type="Pfam" id="PF07690">
    <property type="entry name" value="MFS_1"/>
    <property type="match status" value="1"/>
</dbReference>
<evidence type="ECO:0000313" key="9">
    <source>
        <dbReference type="Proteomes" id="UP000186922"/>
    </source>
</evidence>
<feature type="compositionally biased region" description="Polar residues" evidence="5">
    <location>
        <begin position="576"/>
        <end position="600"/>
    </location>
</feature>
<dbReference type="GO" id="GO:0098700">
    <property type="term" value="P:neurotransmitter loading into synaptic vesicle"/>
    <property type="evidence" value="ECO:0007669"/>
    <property type="project" value="TreeGrafter"/>
</dbReference>
<accession>A0A1D1UQ10</accession>
<evidence type="ECO:0000256" key="4">
    <source>
        <dbReference type="ARBA" id="ARBA00023136"/>
    </source>
</evidence>
<comment type="caution">
    <text evidence="8">The sequence shown here is derived from an EMBL/GenBank/DDBJ whole genome shotgun (WGS) entry which is preliminary data.</text>
</comment>
<feature type="transmembrane region" description="Helical" evidence="6">
    <location>
        <begin position="105"/>
        <end position="133"/>
    </location>
</feature>
<dbReference type="GO" id="GO:0050803">
    <property type="term" value="P:regulation of synapse structure or activity"/>
    <property type="evidence" value="ECO:0007669"/>
    <property type="project" value="TreeGrafter"/>
</dbReference>
<feature type="transmembrane region" description="Helical" evidence="6">
    <location>
        <begin position="478"/>
        <end position="498"/>
    </location>
</feature>
<dbReference type="InterPro" id="IPR036259">
    <property type="entry name" value="MFS_trans_sf"/>
</dbReference>
<keyword evidence="4 6" id="KW-0472">Membrane</keyword>
<dbReference type="GO" id="GO:0030672">
    <property type="term" value="C:synaptic vesicle membrane"/>
    <property type="evidence" value="ECO:0007669"/>
    <property type="project" value="TreeGrafter"/>
</dbReference>
<dbReference type="FunFam" id="1.20.1250.20:FF:000004">
    <property type="entry name" value="vesicular glutamate transporter 2 isoform X1"/>
    <property type="match status" value="1"/>
</dbReference>
<dbReference type="InterPro" id="IPR020846">
    <property type="entry name" value="MFS_dom"/>
</dbReference>
<proteinExistence type="predicted"/>
<evidence type="ECO:0000256" key="1">
    <source>
        <dbReference type="ARBA" id="ARBA00004141"/>
    </source>
</evidence>
<keyword evidence="9" id="KW-1185">Reference proteome</keyword>
<dbReference type="GO" id="GO:0060076">
    <property type="term" value="C:excitatory synapse"/>
    <property type="evidence" value="ECO:0007669"/>
    <property type="project" value="TreeGrafter"/>
</dbReference>
<feature type="transmembrane region" description="Helical" evidence="6">
    <location>
        <begin position="187"/>
        <end position="206"/>
    </location>
</feature>
<dbReference type="AlphaFoldDB" id="A0A1D1UQ10"/>
<evidence type="ECO:0000256" key="6">
    <source>
        <dbReference type="SAM" id="Phobius"/>
    </source>
</evidence>
<sequence>MTDFVELDSSYGRQPGRSGNFKDRVIDASKDLGATAKYRFKRIFGKGQDEKTLLKDAEYEGDEPLEYRGPSLLWTDEQIAQQKRLLIQPECPNFCKPACDLTKRYTVAILSGLGFLILFGIRCNMGVAIIAMVSNKTIPTVTGVKFEPEFDWDARTTGIVESSFFWGYLITQIPGGYLASKYPATRVFGVAILMSSVMNLFIPAAAKMHFGVVMVIKVLQGLVEGVTYPACHGIWRNWAPPLERSRLATIAFCGSYAGAVLGLPLSGFLTEYIGWQASFYVYGVMGATWYVLWHFFVFDKPSTHPTIPQAERIYIEESIGEAQGAQNAIIMTFAMTPWKKFLTSMPVWAIIVANFCRSWTFYLLLISQPKYFSHVFGYEITESGTLGALPHLLMSMIVPVGGMLADWLRSRYWSTTTVRKVFNCGGFGGEAIFLLVVAYSRTEAVAIVALIVAVGCSGFAISGFNVNHLDIAPRYASILMGLSNGVGTISGMMCPIVTESLTTHETAEEWEKVFIIAAVIHILGVIFYGIFASGEKQPWADPPLTEQAQVNGWHAGNQPSSAGYSSALGYTDNSRKSYGTSDEQGGYYQDNSQSYYTNQDSYSGNYGQGSLLDNSNYTTYNPQHPANADAWARTDGAGQGYGSAPANYGAGGYHSGSYR</sequence>
<dbReference type="PANTHER" id="PTHR11662:SF456">
    <property type="entry name" value="VESICULAR GLUTAMATE TRANSPORTER, ISOFORM A"/>
    <property type="match status" value="1"/>
</dbReference>
<feature type="transmembrane region" description="Helical" evidence="6">
    <location>
        <begin position="279"/>
        <end position="298"/>
    </location>
</feature>
<reference evidence="8 9" key="1">
    <citation type="journal article" date="2016" name="Nat. Commun.">
        <title>Extremotolerant tardigrade genome and improved radiotolerance of human cultured cells by tardigrade-unique protein.</title>
        <authorList>
            <person name="Hashimoto T."/>
            <person name="Horikawa D.D."/>
            <person name="Saito Y."/>
            <person name="Kuwahara H."/>
            <person name="Kozuka-Hata H."/>
            <person name="Shin-I T."/>
            <person name="Minakuchi Y."/>
            <person name="Ohishi K."/>
            <person name="Motoyama A."/>
            <person name="Aizu T."/>
            <person name="Enomoto A."/>
            <person name="Kondo K."/>
            <person name="Tanaka S."/>
            <person name="Hara Y."/>
            <person name="Koshikawa S."/>
            <person name="Sagara H."/>
            <person name="Miura T."/>
            <person name="Yokobori S."/>
            <person name="Miyagawa K."/>
            <person name="Suzuki Y."/>
            <person name="Kubo T."/>
            <person name="Oyama M."/>
            <person name="Kohara Y."/>
            <person name="Fujiyama A."/>
            <person name="Arakawa K."/>
            <person name="Katayama T."/>
            <person name="Toyoda A."/>
            <person name="Kunieda T."/>
        </authorList>
    </citation>
    <scope>NUCLEOTIDE SEQUENCE [LARGE SCALE GENOMIC DNA]</scope>
    <source>
        <strain evidence="8 9">YOKOZUNA-1</strain>
    </source>
</reference>
<evidence type="ECO:0000256" key="2">
    <source>
        <dbReference type="ARBA" id="ARBA00022692"/>
    </source>
</evidence>
<feature type="transmembrane region" description="Helical" evidence="6">
    <location>
        <begin position="388"/>
        <end position="408"/>
    </location>
</feature>
<dbReference type="GO" id="GO:0005313">
    <property type="term" value="F:L-glutamate transmembrane transporter activity"/>
    <property type="evidence" value="ECO:0007669"/>
    <property type="project" value="TreeGrafter"/>
</dbReference>
<dbReference type="GO" id="GO:0005326">
    <property type="term" value="F:neurotransmitter transmembrane transporter activity"/>
    <property type="evidence" value="ECO:0007669"/>
    <property type="project" value="TreeGrafter"/>
</dbReference>
<dbReference type="STRING" id="947166.A0A1D1UQ10"/>
<feature type="domain" description="Major facilitator superfamily (MFS) profile" evidence="7">
    <location>
        <begin position="112"/>
        <end position="536"/>
    </location>
</feature>
<keyword evidence="2 6" id="KW-0812">Transmembrane</keyword>
<organism evidence="8 9">
    <name type="scientific">Ramazzottius varieornatus</name>
    <name type="common">Water bear</name>
    <name type="synonym">Tardigrade</name>
    <dbReference type="NCBI Taxonomy" id="947166"/>
    <lineage>
        <taxon>Eukaryota</taxon>
        <taxon>Metazoa</taxon>
        <taxon>Ecdysozoa</taxon>
        <taxon>Tardigrada</taxon>
        <taxon>Eutardigrada</taxon>
        <taxon>Parachela</taxon>
        <taxon>Hypsibioidea</taxon>
        <taxon>Ramazzottiidae</taxon>
        <taxon>Ramazzottius</taxon>
    </lineage>
</organism>
<dbReference type="EMBL" id="BDGG01000002">
    <property type="protein sequence ID" value="GAU91531.1"/>
    <property type="molecule type" value="Genomic_DNA"/>
</dbReference>
<gene>
    <name evidence="8" type="primary">RvY_03767-1</name>
    <name evidence="8" type="synonym">RvY_03767.1</name>
    <name evidence="8" type="ORF">RvY_03767</name>
</gene>
<feature type="transmembrane region" description="Helical" evidence="6">
    <location>
        <begin position="247"/>
        <end position="267"/>
    </location>
</feature>
<dbReference type="InterPro" id="IPR050382">
    <property type="entry name" value="MFS_Na/Anion_cotransporter"/>
</dbReference>
<feature type="transmembrane region" description="Helical" evidence="6">
    <location>
        <begin position="420"/>
        <end position="439"/>
    </location>
</feature>
<feature type="transmembrane region" description="Helical" evidence="6">
    <location>
        <begin position="347"/>
        <end position="368"/>
    </location>
</feature>
<evidence type="ECO:0000256" key="5">
    <source>
        <dbReference type="SAM" id="MobiDB-lite"/>
    </source>
</evidence>
<dbReference type="SUPFAM" id="SSF103473">
    <property type="entry name" value="MFS general substrate transporter"/>
    <property type="match status" value="1"/>
</dbReference>
<feature type="transmembrane region" description="Helical" evidence="6">
    <location>
        <begin position="445"/>
        <end position="466"/>
    </location>
</feature>
<name>A0A1D1UQ10_RAMVA</name>
<dbReference type="GO" id="GO:0035249">
    <property type="term" value="P:synaptic transmission, glutamatergic"/>
    <property type="evidence" value="ECO:0007669"/>
    <property type="project" value="TreeGrafter"/>
</dbReference>
<evidence type="ECO:0000313" key="8">
    <source>
        <dbReference type="EMBL" id="GAU91531.1"/>
    </source>
</evidence>
<dbReference type="CDD" id="cd17382">
    <property type="entry name" value="MFS_SLC17A6_7_8_VGluT"/>
    <property type="match status" value="1"/>
</dbReference>
<dbReference type="PROSITE" id="PS50850">
    <property type="entry name" value="MFS"/>
    <property type="match status" value="1"/>
</dbReference>
<dbReference type="OrthoDB" id="2985014at2759"/>
<feature type="region of interest" description="Disordered" evidence="5">
    <location>
        <begin position="575"/>
        <end position="600"/>
    </location>
</feature>
<comment type="subcellular location">
    <subcellularLocation>
        <location evidence="1">Membrane</location>
        <topology evidence="1">Multi-pass membrane protein</topology>
    </subcellularLocation>
</comment>
<dbReference type="FunFam" id="1.20.1250.20:FF:000226">
    <property type="entry name" value="Vesicular GLUtamate transporter"/>
    <property type="match status" value="1"/>
</dbReference>
<dbReference type="InterPro" id="IPR011701">
    <property type="entry name" value="MFS"/>
</dbReference>
<protein>
    <recommendedName>
        <fullName evidence="7">Major facilitator superfamily (MFS) profile domain-containing protein</fullName>
    </recommendedName>
</protein>
<dbReference type="Gene3D" id="1.20.1250.20">
    <property type="entry name" value="MFS general substrate transporter like domains"/>
    <property type="match status" value="2"/>
</dbReference>
<evidence type="ECO:0000256" key="3">
    <source>
        <dbReference type="ARBA" id="ARBA00022989"/>
    </source>
</evidence>
<dbReference type="Proteomes" id="UP000186922">
    <property type="component" value="Unassembled WGS sequence"/>
</dbReference>